<dbReference type="Proteomes" id="UP001519887">
    <property type="component" value="Unassembled WGS sequence"/>
</dbReference>
<accession>A0ABS7C987</accession>
<dbReference type="PANTHER" id="PTHR33221">
    <property type="entry name" value="WINGED HELIX-TURN-HELIX TRANSCRIPTIONAL REGULATOR, RRF2 FAMILY"/>
    <property type="match status" value="1"/>
</dbReference>
<evidence type="ECO:0000313" key="2">
    <source>
        <dbReference type="Proteomes" id="UP001519887"/>
    </source>
</evidence>
<dbReference type="InterPro" id="IPR036390">
    <property type="entry name" value="WH_DNA-bd_sf"/>
</dbReference>
<dbReference type="InterPro" id="IPR000944">
    <property type="entry name" value="Tscrpt_reg_Rrf2"/>
</dbReference>
<organism evidence="1 2">
    <name type="scientific">Paenibacillus sepulcri</name>
    <dbReference type="NCBI Taxonomy" id="359917"/>
    <lineage>
        <taxon>Bacteria</taxon>
        <taxon>Bacillati</taxon>
        <taxon>Bacillota</taxon>
        <taxon>Bacilli</taxon>
        <taxon>Bacillales</taxon>
        <taxon>Paenibacillaceae</taxon>
        <taxon>Paenibacillus</taxon>
    </lineage>
</organism>
<dbReference type="EMBL" id="JAHZIK010000867">
    <property type="protein sequence ID" value="MBW7457484.1"/>
    <property type="molecule type" value="Genomic_DNA"/>
</dbReference>
<comment type="caution">
    <text evidence="1">The sequence shown here is derived from an EMBL/GenBank/DDBJ whole genome shotgun (WGS) entry which is preliminary data.</text>
</comment>
<dbReference type="RefSeq" id="WP_210040439.1">
    <property type="nucleotide sequence ID" value="NZ_JBHLVU010000021.1"/>
</dbReference>
<evidence type="ECO:0000313" key="1">
    <source>
        <dbReference type="EMBL" id="MBW7457484.1"/>
    </source>
</evidence>
<sequence>MNSDFTIAVHSLSYLAHLPLHIAPSDRIARSVSVHPVRVRKVLSMLCKKGYIKSKEGAGGGFELNCRPEEVTLDELYLLTSEGSLKPKFPNPNTQCHIGANIESAMDGIFISLEDQVGSYLHNYTIADILKRVELQSRL</sequence>
<protein>
    <submittedName>
        <fullName evidence="1">Rrf2 family transcriptional regulator</fullName>
    </submittedName>
</protein>
<dbReference type="PANTHER" id="PTHR33221:SF15">
    <property type="entry name" value="HTH-TYPE TRANSCRIPTIONAL REGULATOR YWGB-RELATED"/>
    <property type="match status" value="1"/>
</dbReference>
<dbReference type="PROSITE" id="PS01332">
    <property type="entry name" value="HTH_RRF2_1"/>
    <property type="match status" value="1"/>
</dbReference>
<dbReference type="Pfam" id="PF02082">
    <property type="entry name" value="Rrf2"/>
    <property type="match status" value="1"/>
</dbReference>
<proteinExistence type="predicted"/>
<dbReference type="PROSITE" id="PS51197">
    <property type="entry name" value="HTH_RRF2_2"/>
    <property type="match status" value="1"/>
</dbReference>
<dbReference type="InterPro" id="IPR036388">
    <property type="entry name" value="WH-like_DNA-bd_sf"/>
</dbReference>
<keyword evidence="2" id="KW-1185">Reference proteome</keyword>
<dbReference type="SUPFAM" id="SSF46785">
    <property type="entry name" value="Winged helix' DNA-binding domain"/>
    <property type="match status" value="1"/>
</dbReference>
<name>A0ABS7C987_9BACL</name>
<reference evidence="1 2" key="1">
    <citation type="submission" date="2021-07" db="EMBL/GenBank/DDBJ databases">
        <title>Paenibacillus radiodurans sp. nov., isolated from the southeastern edge of Tengger Desert.</title>
        <authorList>
            <person name="Zhang G."/>
        </authorList>
    </citation>
    <scope>NUCLEOTIDE SEQUENCE [LARGE SCALE GENOMIC DNA]</scope>
    <source>
        <strain evidence="1 2">CCM 7311</strain>
    </source>
</reference>
<dbReference type="Gene3D" id="1.10.10.10">
    <property type="entry name" value="Winged helix-like DNA-binding domain superfamily/Winged helix DNA-binding domain"/>
    <property type="match status" value="1"/>
</dbReference>
<gene>
    <name evidence="1" type="ORF">K0U00_25920</name>
</gene>
<dbReference type="InterPro" id="IPR030489">
    <property type="entry name" value="TR_Rrf2-type_CS"/>
</dbReference>